<dbReference type="InterPro" id="IPR057929">
    <property type="entry name" value="RamC_N"/>
</dbReference>
<dbReference type="Pfam" id="PF25816">
    <property type="entry name" value="RamC_N"/>
    <property type="match status" value="1"/>
</dbReference>
<comment type="caution">
    <text evidence="2">The sequence shown here is derived from an EMBL/GenBank/DDBJ whole genome shotgun (WGS) entry which is preliminary data.</text>
</comment>
<protein>
    <recommendedName>
        <fullName evidence="1">RamC N-terminal domain-containing protein</fullName>
    </recommendedName>
</protein>
<sequence length="78" mass="9446">MMDVLEKELTKGSVSYKENETWRYYFFDNNIPTQGWKIHISSQMKDCIEIFKIISTVMKDEKCTYRCSLRDCKAWSRF</sequence>
<dbReference type="AlphaFoldDB" id="S1R671"/>
<keyword evidence="3" id="KW-1185">Reference proteome</keyword>
<dbReference type="EMBL" id="AHYS01000004">
    <property type="protein sequence ID" value="ESK61726.1"/>
    <property type="molecule type" value="Genomic_DNA"/>
</dbReference>
<evidence type="ECO:0000313" key="2">
    <source>
        <dbReference type="EMBL" id="ESK61726.1"/>
    </source>
</evidence>
<name>S1R671_9ENTE</name>
<feature type="domain" description="RamC N-terminal" evidence="1">
    <location>
        <begin position="14"/>
        <end position="67"/>
    </location>
</feature>
<accession>S1R671</accession>
<evidence type="ECO:0000313" key="3">
    <source>
        <dbReference type="Proteomes" id="UP000017415"/>
    </source>
</evidence>
<proteinExistence type="predicted"/>
<dbReference type="Proteomes" id="UP000017415">
    <property type="component" value="Unassembled WGS sequence"/>
</dbReference>
<organism evidence="2 3">
    <name type="scientific">Enterococcus cecorum DSM 20682 = ATCC 43198</name>
    <dbReference type="NCBI Taxonomy" id="1121864"/>
    <lineage>
        <taxon>Bacteria</taxon>
        <taxon>Bacillati</taxon>
        <taxon>Bacillota</taxon>
        <taxon>Bacilli</taxon>
        <taxon>Lactobacillales</taxon>
        <taxon>Enterococcaceae</taxon>
        <taxon>Enterococcus</taxon>
    </lineage>
</organism>
<dbReference type="eggNOG" id="COG0515">
    <property type="taxonomic scope" value="Bacteria"/>
</dbReference>
<evidence type="ECO:0000259" key="1">
    <source>
        <dbReference type="Pfam" id="PF25816"/>
    </source>
</evidence>
<reference evidence="2 3" key="1">
    <citation type="submission" date="2013-10" db="EMBL/GenBank/DDBJ databases">
        <title>The Genome Sequence of Enterococcus cecorum DSM 20682 (= ATCC 43198) (Illumina assembly).</title>
        <authorList>
            <consortium name="The Broad Institute Genomics Platform"/>
            <consortium name="The Broad Institute Genome Sequencing Center for Infectious Disease"/>
            <person name="Earl A."/>
            <person name="Russ C."/>
            <person name="Gilmore M."/>
            <person name="Surin D."/>
            <person name="Walker B."/>
            <person name="Young S."/>
            <person name="Zeng Q."/>
            <person name="Gargeya S."/>
            <person name="Fitzgerald M."/>
            <person name="Haas B."/>
            <person name="Abouelleil A."/>
            <person name="Allen A.W."/>
            <person name="Alvarado L."/>
            <person name="Arachchi H.M."/>
            <person name="Berlin A.M."/>
            <person name="Chapman S.B."/>
            <person name="Gainer-Dewar J."/>
            <person name="Goldberg J."/>
            <person name="Griggs A."/>
            <person name="Gujja S."/>
            <person name="Hansen M."/>
            <person name="Howarth C."/>
            <person name="Imamovic A."/>
            <person name="Ireland A."/>
            <person name="Larimer J."/>
            <person name="McCowan C."/>
            <person name="Murphy C."/>
            <person name="Pearson M."/>
            <person name="Poon T.W."/>
            <person name="Priest M."/>
            <person name="Roberts A."/>
            <person name="Saif S."/>
            <person name="Shea T."/>
            <person name="Sisk P."/>
            <person name="Sykes S."/>
            <person name="Wortman J."/>
            <person name="Nusbaum C."/>
            <person name="Birren B."/>
        </authorList>
    </citation>
    <scope>NUCLEOTIDE SEQUENCE [LARGE SCALE GENOMIC DNA]</scope>
    <source>
        <strain evidence="2 3">ATCC 43198</strain>
    </source>
</reference>
<gene>
    <name evidence="2" type="ORF">OMO_00695</name>
</gene>
<dbReference type="HOGENOM" id="CLU_2616421_0_0_9"/>